<dbReference type="NCBIfam" id="NF003817">
    <property type="entry name" value="PRK05408.1"/>
    <property type="match status" value="1"/>
</dbReference>
<dbReference type="InterPro" id="IPR007457">
    <property type="entry name" value="Fe_traffick_prot_YggX"/>
</dbReference>
<dbReference type="Gene3D" id="1.10.3880.10">
    <property type="entry name" value="Fe(II) trafficking protein YggX"/>
    <property type="match status" value="1"/>
</dbReference>
<evidence type="ECO:0000313" key="3">
    <source>
        <dbReference type="Proteomes" id="UP000069926"/>
    </source>
</evidence>
<protein>
    <submittedName>
        <fullName evidence="2">Putative Fe(2+)-trafficking protein</fullName>
    </submittedName>
</protein>
<organism evidence="2 3">
    <name type="scientific">Candidatus Arsenophonus lipoptenae</name>
    <dbReference type="NCBI Taxonomy" id="634113"/>
    <lineage>
        <taxon>Bacteria</taxon>
        <taxon>Pseudomonadati</taxon>
        <taxon>Pseudomonadota</taxon>
        <taxon>Gammaproteobacteria</taxon>
        <taxon>Enterobacterales</taxon>
        <taxon>Morganellaceae</taxon>
        <taxon>Arsenophonus</taxon>
    </lineage>
</organism>
<dbReference type="PANTHER" id="PTHR36965">
    <property type="entry name" value="FE(2+)-TRAFFICKING PROTEIN-RELATED"/>
    <property type="match status" value="1"/>
</dbReference>
<dbReference type="Pfam" id="PF04362">
    <property type="entry name" value="Iron_traffic"/>
    <property type="match status" value="1"/>
</dbReference>
<evidence type="ECO:0000256" key="1">
    <source>
        <dbReference type="ARBA" id="ARBA00023004"/>
    </source>
</evidence>
<dbReference type="GO" id="GO:0034599">
    <property type="term" value="P:cellular response to oxidative stress"/>
    <property type="evidence" value="ECO:0007669"/>
    <property type="project" value="TreeGrafter"/>
</dbReference>
<dbReference type="AlphaFoldDB" id="A0A0X9W2K9"/>
<keyword evidence="3" id="KW-1185">Reference proteome</keyword>
<dbReference type="SUPFAM" id="SSF111148">
    <property type="entry name" value="YggX-like"/>
    <property type="match status" value="1"/>
</dbReference>
<dbReference type="InterPro" id="IPR036766">
    <property type="entry name" value="Fe_traffick_prot_YggX_sf"/>
</dbReference>
<dbReference type="PANTHER" id="PTHR36965:SF1">
    <property type="entry name" value="FE(2+)-TRAFFICKING PROTEIN-RELATED"/>
    <property type="match status" value="1"/>
</dbReference>
<dbReference type="STRING" id="634113.AUT07_00156"/>
<reference evidence="2 3" key="1">
    <citation type="submission" date="2016-01" db="EMBL/GenBank/DDBJ databases">
        <title>Genome sequence of Ca. Arsenophonus lipopteni, the exclusive symbiont of a blood sucking fly Lipoptena cervi (Diptera: Hippoboscidae).</title>
        <authorList>
            <person name="Novakova E."/>
            <person name="Hypsa V."/>
            <person name="Nguyen P."/>
            <person name="Husnik F."/>
            <person name="Darby A.C."/>
        </authorList>
    </citation>
    <scope>NUCLEOTIDE SEQUENCE [LARGE SCALE GENOMIC DNA]</scope>
    <source>
        <strain evidence="2 3">CB</strain>
    </source>
</reference>
<dbReference type="KEGG" id="asy:AUT07_00156"/>
<accession>A0A0X9W2K9</accession>
<sequence>MNRTIFCTFLQLEAEGLDVPVYPGKIGKRIYDNISKKAWKQWINKQIILINEQKLSTLLDKDKKILEQEMVKFLFK</sequence>
<dbReference type="GO" id="GO:0005829">
    <property type="term" value="C:cytosol"/>
    <property type="evidence" value="ECO:0007669"/>
    <property type="project" value="TreeGrafter"/>
</dbReference>
<dbReference type="EMBL" id="CP013920">
    <property type="protein sequence ID" value="AMA64744.1"/>
    <property type="molecule type" value="Genomic_DNA"/>
</dbReference>
<dbReference type="PATRIC" id="fig|634113.3.peg.151"/>
<proteinExistence type="predicted"/>
<dbReference type="RefSeq" id="WP_066282896.1">
    <property type="nucleotide sequence ID" value="NZ_CP013920.1"/>
</dbReference>
<dbReference type="Proteomes" id="UP000069926">
    <property type="component" value="Chromosome"/>
</dbReference>
<keyword evidence="1" id="KW-0408">Iron</keyword>
<gene>
    <name evidence="2" type="primary">yggX</name>
    <name evidence="2" type="ORF">AUT07_00156</name>
</gene>
<name>A0A0X9W2K9_9GAMM</name>
<dbReference type="OrthoDB" id="9804318at2"/>
<evidence type="ECO:0000313" key="2">
    <source>
        <dbReference type="EMBL" id="AMA64744.1"/>
    </source>
</evidence>
<dbReference type="PIRSF" id="PIRSF029827">
    <property type="entry name" value="Fe_traffic_YggX"/>
    <property type="match status" value="1"/>
</dbReference>
<dbReference type="GO" id="GO:0005506">
    <property type="term" value="F:iron ion binding"/>
    <property type="evidence" value="ECO:0007669"/>
    <property type="project" value="InterPro"/>
</dbReference>